<accession>A0ACC3DI18</accession>
<dbReference type="Proteomes" id="UP001186974">
    <property type="component" value="Unassembled WGS sequence"/>
</dbReference>
<comment type="caution">
    <text evidence="1">The sequence shown here is derived from an EMBL/GenBank/DDBJ whole genome shotgun (WGS) entry which is preliminary data.</text>
</comment>
<sequence>MICAAQSPSRTALATYISTSSRMGSCASILRMGGTTSTDRTKERAVKDQAKKKVAHAYLKTDEVIDKQSDKGPSQTFSVRLQPVEDGGMEVVVHVEEN</sequence>
<dbReference type="EMBL" id="JAWDJW010004188">
    <property type="protein sequence ID" value="KAK3076248.1"/>
    <property type="molecule type" value="Genomic_DNA"/>
</dbReference>
<organism evidence="1 2">
    <name type="scientific">Coniosporium uncinatum</name>
    <dbReference type="NCBI Taxonomy" id="93489"/>
    <lineage>
        <taxon>Eukaryota</taxon>
        <taxon>Fungi</taxon>
        <taxon>Dikarya</taxon>
        <taxon>Ascomycota</taxon>
        <taxon>Pezizomycotina</taxon>
        <taxon>Dothideomycetes</taxon>
        <taxon>Dothideomycetes incertae sedis</taxon>
        <taxon>Coniosporium</taxon>
    </lineage>
</organism>
<protein>
    <submittedName>
        <fullName evidence="1">Uncharacterized protein</fullName>
    </submittedName>
</protein>
<gene>
    <name evidence="1" type="ORF">LTS18_013513</name>
</gene>
<reference evidence="1" key="1">
    <citation type="submission" date="2024-09" db="EMBL/GenBank/DDBJ databases">
        <title>Black Yeasts Isolated from many extreme environments.</title>
        <authorList>
            <person name="Coleine C."/>
            <person name="Stajich J.E."/>
            <person name="Selbmann L."/>
        </authorList>
    </citation>
    <scope>NUCLEOTIDE SEQUENCE</scope>
    <source>
        <strain evidence="1">CCFEE 5737</strain>
    </source>
</reference>
<keyword evidence="2" id="KW-1185">Reference proteome</keyword>
<evidence type="ECO:0000313" key="1">
    <source>
        <dbReference type="EMBL" id="KAK3076248.1"/>
    </source>
</evidence>
<name>A0ACC3DI18_9PEZI</name>
<evidence type="ECO:0000313" key="2">
    <source>
        <dbReference type="Proteomes" id="UP001186974"/>
    </source>
</evidence>
<proteinExistence type="predicted"/>